<dbReference type="InterPro" id="IPR002575">
    <property type="entry name" value="Aminoglycoside_PTrfase"/>
</dbReference>
<reference evidence="4" key="1">
    <citation type="submission" date="2013-08" db="EMBL/GenBank/DDBJ databases">
        <authorList>
            <person name="Mendez C."/>
            <person name="Richter M."/>
            <person name="Ferrer M."/>
            <person name="Sanchez J."/>
        </authorList>
    </citation>
    <scope>NUCLEOTIDE SEQUENCE</scope>
</reference>
<dbReference type="Gene3D" id="3.90.1200.10">
    <property type="match status" value="1"/>
</dbReference>
<sequence length="352" mass="40286">MARSHSRGHKALQTVDRDERRALLEGWLSRELRLRPARIEPASSDASFRRYFRVFCANGTYIVMDAPPGKEDVRPYLHVTRLLEPLGVHVPRVHESDIERGLLLLEDLGSTQYLACLAGGGDAQRLYDDALRVLARIQARGAEAAGELAPYDDGRLRREMALMPEWFLARHLSLELTDGEERMLQRLFEFLIAEALSQPQVLVHRDYHSRNLMVVAHRNPGVLDFQDAVRGPVGYDLASLLKDCYISWPRGRVADWVMGYRARLESEGGNAGADPRQFMRWFDLIGVQRHLKVLGIFARLWYRDGKIGYLADLPLTLEYVRETCARYPELAELAEFLERRVVPELPLANERA</sequence>
<protein>
    <submittedName>
        <fullName evidence="4">Aminoglycoside phosphotransferase</fullName>
    </submittedName>
</protein>
<dbReference type="AlphaFoldDB" id="T1CAB8"/>
<keyword evidence="2" id="KW-0067">ATP-binding</keyword>
<dbReference type="InterPro" id="IPR011009">
    <property type="entry name" value="Kinase-like_dom_sf"/>
</dbReference>
<name>T1CAB8_9ZZZZ</name>
<evidence type="ECO:0000313" key="4">
    <source>
        <dbReference type="EMBL" id="EQD62514.1"/>
    </source>
</evidence>
<comment type="caution">
    <text evidence="4">The sequence shown here is derived from an EMBL/GenBank/DDBJ whole genome shotgun (WGS) entry which is preliminary data.</text>
</comment>
<dbReference type="PANTHER" id="PTHR33540:SF1">
    <property type="entry name" value="N-ACETYLMURAMATE_N-ACETYLGLUCOSAMINE KINASE"/>
    <property type="match status" value="1"/>
</dbReference>
<dbReference type="Pfam" id="PF01636">
    <property type="entry name" value="APH"/>
    <property type="match status" value="1"/>
</dbReference>
<reference evidence="4" key="2">
    <citation type="journal article" date="2014" name="ISME J.">
        <title>Microbial stratification in low pH oxic and suboxic macroscopic growths along an acid mine drainage.</title>
        <authorList>
            <person name="Mendez-Garcia C."/>
            <person name="Mesa V."/>
            <person name="Sprenger R.R."/>
            <person name="Richter M."/>
            <person name="Diez M.S."/>
            <person name="Solano J."/>
            <person name="Bargiela R."/>
            <person name="Golyshina O.V."/>
            <person name="Manteca A."/>
            <person name="Ramos J.L."/>
            <person name="Gallego J.R."/>
            <person name="Llorente I."/>
            <person name="Martins Dos Santos V.A."/>
            <person name="Jensen O.N."/>
            <person name="Pelaez A.I."/>
            <person name="Sanchez J."/>
            <person name="Ferrer M."/>
        </authorList>
    </citation>
    <scope>NUCLEOTIDE SEQUENCE</scope>
</reference>
<dbReference type="GO" id="GO:0005524">
    <property type="term" value="F:ATP binding"/>
    <property type="evidence" value="ECO:0007669"/>
    <property type="project" value="UniProtKB-KW"/>
</dbReference>
<keyword evidence="4" id="KW-0808">Transferase</keyword>
<feature type="non-terminal residue" evidence="4">
    <location>
        <position position="352"/>
    </location>
</feature>
<organism evidence="4">
    <name type="scientific">mine drainage metagenome</name>
    <dbReference type="NCBI Taxonomy" id="410659"/>
    <lineage>
        <taxon>unclassified sequences</taxon>
        <taxon>metagenomes</taxon>
        <taxon>ecological metagenomes</taxon>
    </lineage>
</organism>
<dbReference type="PANTHER" id="PTHR33540">
    <property type="entry name" value="TRNA THREONYLCARBAMOYLADENOSINE BIOSYNTHESIS PROTEIN TSAE"/>
    <property type="match status" value="1"/>
</dbReference>
<accession>T1CAB8</accession>
<evidence type="ECO:0000256" key="2">
    <source>
        <dbReference type="ARBA" id="ARBA00022840"/>
    </source>
</evidence>
<gene>
    <name evidence="4" type="ORF">B1B_07219</name>
</gene>
<evidence type="ECO:0000259" key="3">
    <source>
        <dbReference type="Pfam" id="PF01636"/>
    </source>
</evidence>
<feature type="domain" description="Aminoglycoside phosphotransferase" evidence="3">
    <location>
        <begin position="39"/>
        <end position="265"/>
    </location>
</feature>
<dbReference type="GO" id="GO:0016740">
    <property type="term" value="F:transferase activity"/>
    <property type="evidence" value="ECO:0007669"/>
    <property type="project" value="UniProtKB-KW"/>
</dbReference>
<evidence type="ECO:0000256" key="1">
    <source>
        <dbReference type="ARBA" id="ARBA00022741"/>
    </source>
</evidence>
<keyword evidence="1" id="KW-0547">Nucleotide-binding</keyword>
<proteinExistence type="predicted"/>
<dbReference type="Gene3D" id="3.30.200.20">
    <property type="entry name" value="Phosphorylase Kinase, domain 1"/>
    <property type="match status" value="1"/>
</dbReference>
<dbReference type="SUPFAM" id="SSF56112">
    <property type="entry name" value="Protein kinase-like (PK-like)"/>
    <property type="match status" value="1"/>
</dbReference>
<dbReference type="EMBL" id="AUZY01004594">
    <property type="protein sequence ID" value="EQD62514.1"/>
    <property type="molecule type" value="Genomic_DNA"/>
</dbReference>